<gene>
    <name evidence="1" type="ORF">BCR37DRAFT_163309</name>
</gene>
<dbReference type="GeneID" id="63782794"/>
<organism evidence="1 2">
    <name type="scientific">Protomyces lactucae-debilis</name>
    <dbReference type="NCBI Taxonomy" id="2754530"/>
    <lineage>
        <taxon>Eukaryota</taxon>
        <taxon>Fungi</taxon>
        <taxon>Dikarya</taxon>
        <taxon>Ascomycota</taxon>
        <taxon>Taphrinomycotina</taxon>
        <taxon>Taphrinomycetes</taxon>
        <taxon>Taphrinales</taxon>
        <taxon>Protomycetaceae</taxon>
        <taxon>Protomyces</taxon>
    </lineage>
</organism>
<proteinExistence type="predicted"/>
<name>A0A1Y2EYJ0_PROLT</name>
<dbReference type="PROSITE" id="PS51257">
    <property type="entry name" value="PROKAR_LIPOPROTEIN"/>
    <property type="match status" value="1"/>
</dbReference>
<evidence type="ECO:0000313" key="1">
    <source>
        <dbReference type="EMBL" id="ORY76701.1"/>
    </source>
</evidence>
<dbReference type="RefSeq" id="XP_040722781.1">
    <property type="nucleotide sequence ID" value="XM_040866195.1"/>
</dbReference>
<dbReference type="Proteomes" id="UP000193685">
    <property type="component" value="Unassembled WGS sequence"/>
</dbReference>
<dbReference type="AlphaFoldDB" id="A0A1Y2EYJ0"/>
<keyword evidence="2" id="KW-1185">Reference proteome</keyword>
<accession>A0A1Y2EYJ0</accession>
<dbReference type="EMBL" id="MCFI01000022">
    <property type="protein sequence ID" value="ORY76701.1"/>
    <property type="molecule type" value="Genomic_DNA"/>
</dbReference>
<reference evidence="1 2" key="1">
    <citation type="submission" date="2016-07" db="EMBL/GenBank/DDBJ databases">
        <title>Pervasive Adenine N6-methylation of Active Genes in Fungi.</title>
        <authorList>
            <consortium name="DOE Joint Genome Institute"/>
            <person name="Mondo S.J."/>
            <person name="Dannebaum R.O."/>
            <person name="Kuo R.C."/>
            <person name="Labutti K."/>
            <person name="Haridas S."/>
            <person name="Kuo A."/>
            <person name="Salamov A."/>
            <person name="Ahrendt S.R."/>
            <person name="Lipzen A."/>
            <person name="Sullivan W."/>
            <person name="Andreopoulos W.B."/>
            <person name="Clum A."/>
            <person name="Lindquist E."/>
            <person name="Daum C."/>
            <person name="Ramamoorthy G.K."/>
            <person name="Gryganskyi A."/>
            <person name="Culley D."/>
            <person name="Magnuson J.K."/>
            <person name="James T.Y."/>
            <person name="O'Malley M.A."/>
            <person name="Stajich J.E."/>
            <person name="Spatafora J.W."/>
            <person name="Visel A."/>
            <person name="Grigoriev I.V."/>
        </authorList>
    </citation>
    <scope>NUCLEOTIDE SEQUENCE [LARGE SCALE GENOMIC DNA]</scope>
    <source>
        <strain evidence="1 2">12-1054</strain>
    </source>
</reference>
<evidence type="ECO:0000313" key="2">
    <source>
        <dbReference type="Proteomes" id="UP000193685"/>
    </source>
</evidence>
<protein>
    <submittedName>
        <fullName evidence="1">Uncharacterized protein</fullName>
    </submittedName>
</protein>
<comment type="caution">
    <text evidence="1">The sequence shown here is derived from an EMBL/GenBank/DDBJ whole genome shotgun (WGS) entry which is preliminary data.</text>
</comment>
<sequence>MATRGLGLKTSQTLSCQYLPAIWTTSMSCSCSHLHQSCTTHGCNMVARARKLRLSKVKAKENELALGLLHIALSSALLTLLRRWL</sequence>